<evidence type="ECO:0000256" key="3">
    <source>
        <dbReference type="ARBA" id="ARBA00022448"/>
    </source>
</evidence>
<dbReference type="PANTHER" id="PTHR30413:SF10">
    <property type="entry name" value="CAPSULE POLYSACCHARIDE EXPORT INNER-MEMBRANE PROTEIN CTRC"/>
    <property type="match status" value="1"/>
</dbReference>
<evidence type="ECO:0000256" key="1">
    <source>
        <dbReference type="ARBA" id="ARBA00004651"/>
    </source>
</evidence>
<feature type="transmembrane region" description="Helical" evidence="11">
    <location>
        <begin position="139"/>
        <end position="158"/>
    </location>
</feature>
<dbReference type="PANTHER" id="PTHR30413">
    <property type="entry name" value="INNER MEMBRANE TRANSPORT PERMEASE"/>
    <property type="match status" value="1"/>
</dbReference>
<evidence type="ECO:0000313" key="13">
    <source>
        <dbReference type="EMBL" id="ASP23562.1"/>
    </source>
</evidence>
<evidence type="ECO:0000256" key="7">
    <source>
        <dbReference type="ARBA" id="ARBA00022903"/>
    </source>
</evidence>
<dbReference type="InterPro" id="IPR047817">
    <property type="entry name" value="ABC2_TM_bact-type"/>
</dbReference>
<keyword evidence="3 11" id="KW-0813">Transport</keyword>
<keyword evidence="4 11" id="KW-1003">Cell membrane</keyword>
<accession>A0A222EBP3</accession>
<comment type="subcellular location">
    <subcellularLocation>
        <location evidence="11">Cell inner membrane</location>
        <topology evidence="11">Multi-pass membrane protein</topology>
    </subcellularLocation>
    <subcellularLocation>
        <location evidence="1">Cell membrane</location>
        <topology evidence="1">Multi-pass membrane protein</topology>
    </subcellularLocation>
</comment>
<keyword evidence="6 11" id="KW-0812">Transmembrane</keyword>
<evidence type="ECO:0000259" key="12">
    <source>
        <dbReference type="PROSITE" id="PS51012"/>
    </source>
</evidence>
<sequence>MTDSSTDSSDPRLPAAQRPRVRAGIPRFATLRTITALILREMSTSYGRSPGGYAWAILEPAAGIALLTALFSVGFRSPPLGVSFAMFYATGMLPFTLFTDITAKLGQAMNYSRQLLAYPRVTFLDAILARFGLNLMTQLLVSYVVIGTILLVFETRVVMDGAVIARAYGLAALLALGVGVFNCFMMLRFPLYQRFWSILMRPLFLLSCVFFLFDTIPEPYNNYLWYNPLVHLVGMMRHGFYPNYDAPYVSEAYVAGFGLVALVLGLMLLRRDHKNALEM</sequence>
<dbReference type="OrthoDB" id="8479094at2"/>
<keyword evidence="14" id="KW-1185">Reference proteome</keyword>
<keyword evidence="5" id="KW-0762">Sugar transport</keyword>
<keyword evidence="7" id="KW-0972">Capsule biogenesis/degradation</keyword>
<dbReference type="AlphaFoldDB" id="A0A222EBP3"/>
<dbReference type="RefSeq" id="WP_094037633.1">
    <property type="nucleotide sequence ID" value="NZ_CP022542.1"/>
</dbReference>
<keyword evidence="8 11" id="KW-1133">Transmembrane helix</keyword>
<dbReference type="KEGG" id="aht:ANTHELSMS3_04664"/>
<proteinExistence type="inferred from homology"/>
<evidence type="ECO:0000256" key="2">
    <source>
        <dbReference type="ARBA" id="ARBA00007783"/>
    </source>
</evidence>
<dbReference type="EMBL" id="CP022542">
    <property type="protein sequence ID" value="ASP23562.1"/>
    <property type="molecule type" value="Genomic_DNA"/>
</dbReference>
<dbReference type="PROSITE" id="PS51012">
    <property type="entry name" value="ABC_TM2"/>
    <property type="match status" value="1"/>
</dbReference>
<feature type="transmembrane region" description="Helical" evidence="11">
    <location>
        <begin position="170"/>
        <end position="189"/>
    </location>
</feature>
<evidence type="ECO:0000256" key="10">
    <source>
        <dbReference type="ARBA" id="ARBA00023136"/>
    </source>
</evidence>
<evidence type="ECO:0000256" key="11">
    <source>
        <dbReference type="RuleBase" id="RU361157"/>
    </source>
</evidence>
<evidence type="ECO:0000256" key="6">
    <source>
        <dbReference type="ARBA" id="ARBA00022692"/>
    </source>
</evidence>
<dbReference type="GO" id="GO:0015920">
    <property type="term" value="P:lipopolysaccharide transport"/>
    <property type="evidence" value="ECO:0007669"/>
    <property type="project" value="TreeGrafter"/>
</dbReference>
<protein>
    <recommendedName>
        <fullName evidence="11">Transport permease protein</fullName>
    </recommendedName>
</protein>
<dbReference type="GO" id="GO:0015774">
    <property type="term" value="P:polysaccharide transport"/>
    <property type="evidence" value="ECO:0007669"/>
    <property type="project" value="UniProtKB-KW"/>
</dbReference>
<evidence type="ECO:0000256" key="8">
    <source>
        <dbReference type="ARBA" id="ARBA00022989"/>
    </source>
</evidence>
<evidence type="ECO:0000313" key="14">
    <source>
        <dbReference type="Proteomes" id="UP000203589"/>
    </source>
</evidence>
<evidence type="ECO:0000256" key="9">
    <source>
        <dbReference type="ARBA" id="ARBA00023047"/>
    </source>
</evidence>
<keyword evidence="9" id="KW-0625">Polysaccharide transport</keyword>
<reference evidence="13 14" key="1">
    <citation type="submission" date="2017-07" db="EMBL/GenBank/DDBJ databases">
        <title>Genome Sequence of Antarctobacter heliothermus Strain SMS3 Isolated from a culture of the Diatom Skeletonema marinoi.</title>
        <authorList>
            <person name="Topel M."/>
            <person name="Pinder M.I.M."/>
            <person name="Johansson O.N."/>
            <person name="Kourtchenko O."/>
            <person name="Godhe A."/>
            <person name="Clarke A.K."/>
        </authorList>
    </citation>
    <scope>NUCLEOTIDE SEQUENCE [LARGE SCALE GENOMIC DNA]</scope>
    <source>
        <strain evidence="13 14">SMS3</strain>
        <plasmid evidence="14">Plasmid psms3-2</plasmid>
    </source>
</reference>
<geneLocation type="plasmid" evidence="14">
    <name>psms3-2</name>
</geneLocation>
<feature type="transmembrane region" description="Helical" evidence="11">
    <location>
        <begin position="81"/>
        <end position="103"/>
    </location>
</feature>
<organism evidence="13 14">
    <name type="scientific">Antarctobacter heliothermus</name>
    <dbReference type="NCBI Taxonomy" id="74033"/>
    <lineage>
        <taxon>Bacteria</taxon>
        <taxon>Pseudomonadati</taxon>
        <taxon>Pseudomonadota</taxon>
        <taxon>Alphaproteobacteria</taxon>
        <taxon>Rhodobacterales</taxon>
        <taxon>Roseobacteraceae</taxon>
        <taxon>Antarctobacter</taxon>
    </lineage>
</organism>
<feature type="transmembrane region" description="Helical" evidence="11">
    <location>
        <begin position="52"/>
        <end position="75"/>
    </location>
</feature>
<dbReference type="InterPro" id="IPR013525">
    <property type="entry name" value="ABC2_TM"/>
</dbReference>
<evidence type="ECO:0000256" key="4">
    <source>
        <dbReference type="ARBA" id="ARBA00022475"/>
    </source>
</evidence>
<feature type="transmembrane region" description="Helical" evidence="11">
    <location>
        <begin position="252"/>
        <end position="269"/>
    </location>
</feature>
<name>A0A222EBP3_9RHOB</name>
<dbReference type="Pfam" id="PF01061">
    <property type="entry name" value="ABC2_membrane"/>
    <property type="match status" value="1"/>
</dbReference>
<dbReference type="Proteomes" id="UP000203589">
    <property type="component" value="Plasmid pSMS3-2"/>
</dbReference>
<feature type="transmembrane region" description="Helical" evidence="11">
    <location>
        <begin position="195"/>
        <end position="216"/>
    </location>
</feature>
<keyword evidence="10 11" id="KW-0472">Membrane</keyword>
<dbReference type="InterPro" id="IPR000412">
    <property type="entry name" value="ABC_2_transport"/>
</dbReference>
<comment type="similarity">
    <text evidence="2 11">Belongs to the ABC-2 integral membrane protein family.</text>
</comment>
<dbReference type="GO" id="GO:0043190">
    <property type="term" value="C:ATP-binding cassette (ABC) transporter complex"/>
    <property type="evidence" value="ECO:0007669"/>
    <property type="project" value="InterPro"/>
</dbReference>
<keyword evidence="13" id="KW-0614">Plasmid</keyword>
<feature type="domain" description="ABC transmembrane type-2" evidence="12">
    <location>
        <begin position="51"/>
        <end position="272"/>
    </location>
</feature>
<evidence type="ECO:0000256" key="5">
    <source>
        <dbReference type="ARBA" id="ARBA00022597"/>
    </source>
</evidence>
<gene>
    <name evidence="13" type="ORF">ANTHELSMS3_04664</name>
</gene>
<dbReference type="PRINTS" id="PR00164">
    <property type="entry name" value="ABC2TRNSPORT"/>
</dbReference>
<dbReference type="GO" id="GO:0140359">
    <property type="term" value="F:ABC-type transporter activity"/>
    <property type="evidence" value="ECO:0007669"/>
    <property type="project" value="InterPro"/>
</dbReference>